<gene>
    <name evidence="1" type="ORF">POCTA_138.1.T0530038</name>
</gene>
<organism evidence="1 2">
    <name type="scientific">Paramecium octaurelia</name>
    <dbReference type="NCBI Taxonomy" id="43137"/>
    <lineage>
        <taxon>Eukaryota</taxon>
        <taxon>Sar</taxon>
        <taxon>Alveolata</taxon>
        <taxon>Ciliophora</taxon>
        <taxon>Intramacronucleata</taxon>
        <taxon>Oligohymenophorea</taxon>
        <taxon>Peniculida</taxon>
        <taxon>Parameciidae</taxon>
        <taxon>Paramecium</taxon>
    </lineage>
</organism>
<reference evidence="1" key="1">
    <citation type="submission" date="2021-01" db="EMBL/GenBank/DDBJ databases">
        <authorList>
            <consortium name="Genoscope - CEA"/>
            <person name="William W."/>
        </authorList>
    </citation>
    <scope>NUCLEOTIDE SEQUENCE</scope>
</reference>
<keyword evidence="2" id="KW-1185">Reference proteome</keyword>
<evidence type="ECO:0000313" key="1">
    <source>
        <dbReference type="EMBL" id="CAD8169102.1"/>
    </source>
</evidence>
<protein>
    <submittedName>
        <fullName evidence="1">Uncharacterized protein</fullName>
    </submittedName>
</protein>
<accession>A0A8S1UYY5</accession>
<sequence>MKTFQSYHFFSIKIINRCSIFILIQIYLNSSSKIVPEILKPSQISLQFCKDYLAIELHHNHSICLKVLKNLRLKICSCYNIAIRKNR</sequence>
<evidence type="ECO:0000313" key="2">
    <source>
        <dbReference type="Proteomes" id="UP000683925"/>
    </source>
</evidence>
<dbReference type="Proteomes" id="UP000683925">
    <property type="component" value="Unassembled WGS sequence"/>
</dbReference>
<proteinExistence type="predicted"/>
<dbReference type="EMBL" id="CAJJDP010000053">
    <property type="protein sequence ID" value="CAD8169102.1"/>
    <property type="molecule type" value="Genomic_DNA"/>
</dbReference>
<name>A0A8S1UYY5_PAROT</name>
<comment type="caution">
    <text evidence="1">The sequence shown here is derived from an EMBL/GenBank/DDBJ whole genome shotgun (WGS) entry which is preliminary data.</text>
</comment>
<dbReference type="AlphaFoldDB" id="A0A8S1UYY5"/>